<dbReference type="Proteomes" id="UP000235777">
    <property type="component" value="Unassembled WGS sequence"/>
</dbReference>
<sequence length="187" mass="20920">MRRFLRVVPVLLLSASVRLYAADLPADVASQLPSGFEPMVFEPGPLIDGGRHTWLVVVHRHKDTADTPSPRPFLIFEEKADGTYKRAARNDAVVLRANDGGQCDPFEDGDNGIAVKGKYFTVQNGVACGAHWSDFITFRYAPQRHAWLFHSDIFNSFDPLGNTPDTTRMTRENPAKPVTFEAWPPEH</sequence>
<evidence type="ECO:0008006" key="4">
    <source>
        <dbReference type="Google" id="ProtNLM"/>
    </source>
</evidence>
<gene>
    <name evidence="2" type="ORF">C0Z20_05385</name>
</gene>
<comment type="caution">
    <text evidence="2">The sequence shown here is derived from an EMBL/GenBank/DDBJ whole genome shotgun (WGS) entry which is preliminary data.</text>
</comment>
<accession>A0A2N7X9M6</accession>
<protein>
    <recommendedName>
        <fullName evidence="4">Lipoprotein</fullName>
    </recommendedName>
</protein>
<reference evidence="2 3" key="1">
    <citation type="submission" date="2018-01" db="EMBL/GenBank/DDBJ databases">
        <title>Whole genome analyses suggest that Burkholderia sensu lato contains two further novel genera in the rhizoxinica-symbiotica group Mycetohabitans gen. nov., and Trinickia gen. nov.: implications for the evolution of diazotrophy and nodulation in the Burkholderiaceae.</title>
        <authorList>
            <person name="Estrada-de los Santos P."/>
            <person name="Palmer M."/>
            <person name="Chavez-Ramirez B."/>
            <person name="Beukes C."/>
            <person name="Steenkamp E.T."/>
            <person name="Hirsch A.M."/>
            <person name="Manyaka P."/>
            <person name="Maluk M."/>
            <person name="Lafos M."/>
            <person name="Crook M."/>
            <person name="Gross E."/>
            <person name="Simon M.F."/>
            <person name="Bueno dos Reis Junior F."/>
            <person name="Poole P.S."/>
            <person name="Venter S.N."/>
            <person name="James E.K."/>
        </authorList>
    </citation>
    <scope>NUCLEOTIDE SEQUENCE [LARGE SCALE GENOMIC DNA]</scope>
    <source>
        <strain evidence="2 3">JPY 581</strain>
    </source>
</reference>
<organism evidence="2 3">
    <name type="scientific">Trinickia symbiotica</name>
    <dbReference type="NCBI Taxonomy" id="863227"/>
    <lineage>
        <taxon>Bacteria</taxon>
        <taxon>Pseudomonadati</taxon>
        <taxon>Pseudomonadota</taxon>
        <taxon>Betaproteobacteria</taxon>
        <taxon>Burkholderiales</taxon>
        <taxon>Burkholderiaceae</taxon>
        <taxon>Trinickia</taxon>
    </lineage>
</organism>
<keyword evidence="3" id="KW-1185">Reference proteome</keyword>
<dbReference type="AlphaFoldDB" id="A0A2N7X9M6"/>
<dbReference type="EMBL" id="PNYC01000002">
    <property type="protein sequence ID" value="PMS38317.1"/>
    <property type="molecule type" value="Genomic_DNA"/>
</dbReference>
<name>A0A2N7X9M6_9BURK</name>
<evidence type="ECO:0000313" key="2">
    <source>
        <dbReference type="EMBL" id="PMS38317.1"/>
    </source>
</evidence>
<keyword evidence="1" id="KW-0732">Signal</keyword>
<feature type="chain" id="PRO_5014898987" description="Lipoprotein" evidence="1">
    <location>
        <begin position="22"/>
        <end position="187"/>
    </location>
</feature>
<dbReference type="OrthoDB" id="7561807at2"/>
<evidence type="ECO:0000256" key="1">
    <source>
        <dbReference type="SAM" id="SignalP"/>
    </source>
</evidence>
<dbReference type="STRING" id="863227.GCA_000373005_00061"/>
<feature type="signal peptide" evidence="1">
    <location>
        <begin position="1"/>
        <end position="21"/>
    </location>
</feature>
<proteinExistence type="predicted"/>
<evidence type="ECO:0000313" key="3">
    <source>
        <dbReference type="Proteomes" id="UP000235777"/>
    </source>
</evidence>